<feature type="transmembrane region" description="Helical" evidence="9">
    <location>
        <begin position="276"/>
        <end position="297"/>
    </location>
</feature>
<protein>
    <submittedName>
        <fullName evidence="11">NhaP-type Na+/H+ or K+/H+ antiporter</fullName>
    </submittedName>
</protein>
<proteinExistence type="predicted"/>
<feature type="transmembrane region" description="Helical" evidence="9">
    <location>
        <begin position="95"/>
        <end position="117"/>
    </location>
</feature>
<feature type="transmembrane region" description="Helical" evidence="9">
    <location>
        <begin position="153"/>
        <end position="174"/>
    </location>
</feature>
<accession>A0A1G9X6T7</accession>
<evidence type="ECO:0000256" key="2">
    <source>
        <dbReference type="ARBA" id="ARBA00022448"/>
    </source>
</evidence>
<dbReference type="GO" id="GO:0005886">
    <property type="term" value="C:plasma membrane"/>
    <property type="evidence" value="ECO:0007669"/>
    <property type="project" value="UniProtKB-SubCell"/>
</dbReference>
<dbReference type="OrthoDB" id="643057at2"/>
<name>A0A1G9X6T7_9SPHI</name>
<dbReference type="InterPro" id="IPR006153">
    <property type="entry name" value="Cation/H_exchanger_TM"/>
</dbReference>
<gene>
    <name evidence="11" type="ORF">SAMN05421813_1295</name>
</gene>
<dbReference type="GO" id="GO:0015297">
    <property type="term" value="F:antiporter activity"/>
    <property type="evidence" value="ECO:0007669"/>
    <property type="project" value="UniProtKB-KW"/>
</dbReference>
<evidence type="ECO:0000256" key="5">
    <source>
        <dbReference type="ARBA" id="ARBA00022692"/>
    </source>
</evidence>
<dbReference type="AlphaFoldDB" id="A0A1G9X6T7"/>
<evidence type="ECO:0000256" key="3">
    <source>
        <dbReference type="ARBA" id="ARBA00022449"/>
    </source>
</evidence>
<dbReference type="STRING" id="990371.SAMN05421813_1295"/>
<feature type="transmembrane region" description="Helical" evidence="9">
    <location>
        <begin position="186"/>
        <end position="208"/>
    </location>
</feature>
<keyword evidence="5 9" id="KW-0812">Transmembrane</keyword>
<feature type="transmembrane region" description="Helical" evidence="9">
    <location>
        <begin position="237"/>
        <end position="256"/>
    </location>
</feature>
<feature type="transmembrane region" description="Helical" evidence="9">
    <location>
        <begin position="215"/>
        <end position="231"/>
    </location>
</feature>
<dbReference type="PANTHER" id="PTHR32507:SF0">
    <property type="entry name" value="NA(+)_H(+) ANTIPORTER 2-RELATED"/>
    <property type="match status" value="1"/>
</dbReference>
<feature type="transmembrane region" description="Helical" evidence="9">
    <location>
        <begin position="309"/>
        <end position="328"/>
    </location>
</feature>
<organism evidence="11 12">
    <name type="scientific">Daejeonella rubra</name>
    <dbReference type="NCBI Taxonomy" id="990371"/>
    <lineage>
        <taxon>Bacteria</taxon>
        <taxon>Pseudomonadati</taxon>
        <taxon>Bacteroidota</taxon>
        <taxon>Sphingobacteriia</taxon>
        <taxon>Sphingobacteriales</taxon>
        <taxon>Sphingobacteriaceae</taxon>
        <taxon>Daejeonella</taxon>
    </lineage>
</organism>
<evidence type="ECO:0000256" key="6">
    <source>
        <dbReference type="ARBA" id="ARBA00022989"/>
    </source>
</evidence>
<keyword evidence="6 9" id="KW-1133">Transmembrane helix</keyword>
<feature type="transmembrane region" description="Helical" evidence="9">
    <location>
        <begin position="34"/>
        <end position="55"/>
    </location>
</feature>
<feature type="transmembrane region" description="Helical" evidence="9">
    <location>
        <begin position="61"/>
        <end position="83"/>
    </location>
</feature>
<dbReference type="EMBL" id="FNHH01000029">
    <property type="protein sequence ID" value="SDM92470.1"/>
    <property type="molecule type" value="Genomic_DNA"/>
</dbReference>
<feature type="transmembrane region" description="Helical" evidence="9">
    <location>
        <begin position="123"/>
        <end position="141"/>
    </location>
</feature>
<keyword evidence="8 9" id="KW-0472">Membrane</keyword>
<dbReference type="Pfam" id="PF00999">
    <property type="entry name" value="Na_H_Exchanger"/>
    <property type="match status" value="1"/>
</dbReference>
<keyword evidence="12" id="KW-1185">Reference proteome</keyword>
<feature type="domain" description="Cation/H+ exchanger transmembrane" evidence="10">
    <location>
        <begin position="18"/>
        <end position="384"/>
    </location>
</feature>
<dbReference type="Gene3D" id="1.20.1530.20">
    <property type="match status" value="1"/>
</dbReference>
<evidence type="ECO:0000256" key="9">
    <source>
        <dbReference type="SAM" id="Phobius"/>
    </source>
</evidence>
<keyword evidence="4" id="KW-1003">Cell membrane</keyword>
<feature type="transmembrane region" description="Helical" evidence="9">
    <location>
        <begin position="6"/>
        <end position="22"/>
    </location>
</feature>
<evidence type="ECO:0000313" key="12">
    <source>
        <dbReference type="Proteomes" id="UP000199226"/>
    </source>
</evidence>
<evidence type="ECO:0000256" key="8">
    <source>
        <dbReference type="ARBA" id="ARBA00023136"/>
    </source>
</evidence>
<evidence type="ECO:0000259" key="10">
    <source>
        <dbReference type="Pfam" id="PF00999"/>
    </source>
</evidence>
<keyword evidence="2" id="KW-0813">Transport</keyword>
<comment type="subcellular location">
    <subcellularLocation>
        <location evidence="1">Cell membrane</location>
        <topology evidence="1">Multi-pass membrane protein</topology>
    </subcellularLocation>
</comment>
<evidence type="ECO:0000256" key="7">
    <source>
        <dbReference type="ARBA" id="ARBA00023065"/>
    </source>
</evidence>
<evidence type="ECO:0000256" key="1">
    <source>
        <dbReference type="ARBA" id="ARBA00004651"/>
    </source>
</evidence>
<dbReference type="Proteomes" id="UP000199226">
    <property type="component" value="Unassembled WGS sequence"/>
</dbReference>
<reference evidence="12" key="1">
    <citation type="submission" date="2016-10" db="EMBL/GenBank/DDBJ databases">
        <authorList>
            <person name="Varghese N."/>
            <person name="Submissions S."/>
        </authorList>
    </citation>
    <scope>NUCLEOTIDE SEQUENCE [LARGE SCALE GENOMIC DNA]</scope>
    <source>
        <strain evidence="12">DSM 24536</strain>
    </source>
</reference>
<feature type="transmembrane region" description="Helical" evidence="9">
    <location>
        <begin position="340"/>
        <end position="362"/>
    </location>
</feature>
<evidence type="ECO:0000313" key="11">
    <source>
        <dbReference type="EMBL" id="SDM92470.1"/>
    </source>
</evidence>
<sequence length="411" mass="46428">MIFDTYYILIVLCILVIMSYLFNIISDRLKVPSVILLISCGILFKIIGDYFQFVFPVSRTVLELLGVVGLILIVLEGSLDLKITPDKRQLIKRSLLAAILMLFSTTIAIAFILGFTLDMSFKQALPYAVAMGVISSAIAIPSVNKLEPNKKDFIIYESSFSDIIGIMLFNYVISNELLSIMTVGTFLGNLVLICVISIICTLFVLLLFKYLKGHIKVFLILSILILVYSLSKQLHLPSLFFILVFGLVLNNVEPYLRGWLKDYLHPEKLLEVNIELKTMTAELAFLIRTFFFLLFGYSIDISLIVLKPVVLTGTLVILVILLLRYVFLRFISKTNIFPELFIAPRGLITIILFYSIPIHLATDKFNEGVLSFVILGSGLIMMLGLIFTNKKFNVENELAPEKFDNGDTNRE</sequence>
<keyword evidence="3" id="KW-0050">Antiport</keyword>
<dbReference type="GO" id="GO:1902600">
    <property type="term" value="P:proton transmembrane transport"/>
    <property type="evidence" value="ECO:0007669"/>
    <property type="project" value="InterPro"/>
</dbReference>
<evidence type="ECO:0000256" key="4">
    <source>
        <dbReference type="ARBA" id="ARBA00022475"/>
    </source>
</evidence>
<keyword evidence="7" id="KW-0406">Ion transport</keyword>
<feature type="transmembrane region" description="Helical" evidence="9">
    <location>
        <begin position="368"/>
        <end position="387"/>
    </location>
</feature>
<dbReference type="RefSeq" id="WP_090706397.1">
    <property type="nucleotide sequence ID" value="NZ_FNHH01000029.1"/>
</dbReference>
<dbReference type="InterPro" id="IPR038770">
    <property type="entry name" value="Na+/solute_symporter_sf"/>
</dbReference>
<dbReference type="PANTHER" id="PTHR32507">
    <property type="entry name" value="NA(+)/H(+) ANTIPORTER 1"/>
    <property type="match status" value="1"/>
</dbReference>